<organism evidence="2 3">
    <name type="scientific">Heterotrigona itama</name>
    <dbReference type="NCBI Taxonomy" id="395501"/>
    <lineage>
        <taxon>Eukaryota</taxon>
        <taxon>Metazoa</taxon>
        <taxon>Ecdysozoa</taxon>
        <taxon>Arthropoda</taxon>
        <taxon>Hexapoda</taxon>
        <taxon>Insecta</taxon>
        <taxon>Pterygota</taxon>
        <taxon>Neoptera</taxon>
        <taxon>Endopterygota</taxon>
        <taxon>Hymenoptera</taxon>
        <taxon>Apocrita</taxon>
        <taxon>Aculeata</taxon>
        <taxon>Apoidea</taxon>
        <taxon>Anthophila</taxon>
        <taxon>Apidae</taxon>
        <taxon>Heterotrigona</taxon>
    </lineage>
</organism>
<sequence>MMRINRYFNQLLTVLVYFSFHEWSFHRDNVCKMAKDINVLKDSSKVRVDLRDMNWKKYIANYHTGIVKFILKEKSDPIEAARRLS</sequence>
<dbReference type="AlphaFoldDB" id="A0A6V7GS41"/>
<dbReference type="EMBL" id="CAJDYZ010000251">
    <property type="protein sequence ID" value="CAD1468240.1"/>
    <property type="molecule type" value="Genomic_DNA"/>
</dbReference>
<feature type="domain" description="Fatty acyl-CoA reductase C-terminal" evidence="1">
    <location>
        <begin position="1"/>
        <end position="73"/>
    </location>
</feature>
<keyword evidence="3" id="KW-1185">Reference proteome</keyword>
<evidence type="ECO:0000313" key="3">
    <source>
        <dbReference type="Proteomes" id="UP000752696"/>
    </source>
</evidence>
<dbReference type="Proteomes" id="UP000752696">
    <property type="component" value="Unassembled WGS sequence"/>
</dbReference>
<dbReference type="OrthoDB" id="7610172at2759"/>
<gene>
    <name evidence="2" type="ORF">MHI_LOCUS33906</name>
</gene>
<feature type="non-terminal residue" evidence="2">
    <location>
        <position position="85"/>
    </location>
</feature>
<dbReference type="Pfam" id="PF03015">
    <property type="entry name" value="Sterile"/>
    <property type="match status" value="1"/>
</dbReference>
<name>A0A6V7GS41_9HYME</name>
<dbReference type="InterPro" id="IPR033640">
    <property type="entry name" value="FAR_C"/>
</dbReference>
<evidence type="ECO:0000259" key="1">
    <source>
        <dbReference type="Pfam" id="PF03015"/>
    </source>
</evidence>
<protein>
    <recommendedName>
        <fullName evidence="1">Fatty acyl-CoA reductase C-terminal domain-containing protein</fullName>
    </recommendedName>
</protein>
<comment type="caution">
    <text evidence="2">The sequence shown here is derived from an EMBL/GenBank/DDBJ whole genome shotgun (WGS) entry which is preliminary data.</text>
</comment>
<reference evidence="2" key="1">
    <citation type="submission" date="2020-07" db="EMBL/GenBank/DDBJ databases">
        <authorList>
            <person name="Nazaruddin N."/>
        </authorList>
    </citation>
    <scope>NUCLEOTIDE SEQUENCE</scope>
</reference>
<accession>A0A6V7GS41</accession>
<proteinExistence type="predicted"/>
<evidence type="ECO:0000313" key="2">
    <source>
        <dbReference type="EMBL" id="CAD1468240.1"/>
    </source>
</evidence>